<dbReference type="AlphaFoldDB" id="A0A512DLT0"/>
<dbReference type="InterPro" id="IPR006015">
    <property type="entry name" value="Universal_stress_UspA"/>
</dbReference>
<comment type="caution">
    <text evidence="3">The sequence shown here is derived from an EMBL/GenBank/DDBJ whole genome shotgun (WGS) entry which is preliminary data.</text>
</comment>
<proteinExistence type="inferred from homology"/>
<dbReference type="PANTHER" id="PTHR46268">
    <property type="entry name" value="STRESS RESPONSE PROTEIN NHAX"/>
    <property type="match status" value="1"/>
</dbReference>
<dbReference type="Gene3D" id="3.40.50.12370">
    <property type="match status" value="1"/>
</dbReference>
<dbReference type="PANTHER" id="PTHR46268:SF15">
    <property type="entry name" value="UNIVERSAL STRESS PROTEIN HP_0031"/>
    <property type="match status" value="1"/>
</dbReference>
<evidence type="ECO:0000259" key="2">
    <source>
        <dbReference type="Pfam" id="PF00582"/>
    </source>
</evidence>
<dbReference type="OrthoDB" id="9804721at2"/>
<dbReference type="PRINTS" id="PR01438">
    <property type="entry name" value="UNVRSLSTRESS"/>
</dbReference>
<name>A0A512DLT0_9PROT</name>
<feature type="domain" description="UspA" evidence="2">
    <location>
        <begin position="175"/>
        <end position="286"/>
    </location>
</feature>
<gene>
    <name evidence="3" type="ORF">SAE02_15670</name>
</gene>
<dbReference type="InterPro" id="IPR006016">
    <property type="entry name" value="UspA"/>
</dbReference>
<reference evidence="3 4" key="1">
    <citation type="submission" date="2019-07" db="EMBL/GenBank/DDBJ databases">
        <title>Whole genome shotgun sequence of Skermanella aerolata NBRC 106429.</title>
        <authorList>
            <person name="Hosoyama A."/>
            <person name="Uohara A."/>
            <person name="Ohji S."/>
            <person name="Ichikawa N."/>
        </authorList>
    </citation>
    <scope>NUCLEOTIDE SEQUENCE [LARGE SCALE GENOMIC DNA]</scope>
    <source>
        <strain evidence="3 4">NBRC 106429</strain>
    </source>
</reference>
<comment type="similarity">
    <text evidence="1">Belongs to the universal stress protein A family.</text>
</comment>
<organism evidence="3 4">
    <name type="scientific">Skermanella aerolata</name>
    <dbReference type="NCBI Taxonomy" id="393310"/>
    <lineage>
        <taxon>Bacteria</taxon>
        <taxon>Pseudomonadati</taxon>
        <taxon>Pseudomonadota</taxon>
        <taxon>Alphaproteobacteria</taxon>
        <taxon>Rhodospirillales</taxon>
        <taxon>Azospirillaceae</taxon>
        <taxon>Skermanella</taxon>
    </lineage>
</organism>
<evidence type="ECO:0000256" key="1">
    <source>
        <dbReference type="ARBA" id="ARBA00008791"/>
    </source>
</evidence>
<dbReference type="SUPFAM" id="SSF52402">
    <property type="entry name" value="Adenine nucleotide alpha hydrolases-like"/>
    <property type="match status" value="2"/>
</dbReference>
<sequence length="287" mass="30219">MLRKILVPVTGRDSDRAVLAMGFTVARIFDAHVEALHVKIDARDAIPMLGDGMSAALIEELMKAAEKDAAADAETARQHFEAARAAAQAAVTQSAPGPGMASGWFKSVTGRIDDIVPAEARLSDLVVFSQGAGRGDNRMAVTLESTLLDSSRPLLLAPDRPPTKIGGTVAIAWNGSAECTRAVAAAMPFLLRAATVHILTAHTSSTAPEEGGRLADYLAWHGIQAGIHVVKPHDEPVGSALVARASELGADFLVMGGYGHSRVREMILGGVTRYIFDHPSLPVLIAH</sequence>
<dbReference type="RefSeq" id="WP_052830897.1">
    <property type="nucleotide sequence ID" value="NZ_BJYZ01000006.1"/>
</dbReference>
<protein>
    <submittedName>
        <fullName evidence="3">Universal stress protein UspA</fullName>
    </submittedName>
</protein>
<dbReference type="CDD" id="cd00293">
    <property type="entry name" value="USP-like"/>
    <property type="match status" value="1"/>
</dbReference>
<evidence type="ECO:0000313" key="4">
    <source>
        <dbReference type="Proteomes" id="UP000321523"/>
    </source>
</evidence>
<evidence type="ECO:0000313" key="3">
    <source>
        <dbReference type="EMBL" id="GEO37419.1"/>
    </source>
</evidence>
<dbReference type="EMBL" id="BJYZ01000006">
    <property type="protein sequence ID" value="GEO37419.1"/>
    <property type="molecule type" value="Genomic_DNA"/>
</dbReference>
<accession>A0A512DLT0</accession>
<keyword evidence="4" id="KW-1185">Reference proteome</keyword>
<dbReference type="Proteomes" id="UP000321523">
    <property type="component" value="Unassembled WGS sequence"/>
</dbReference>
<dbReference type="Pfam" id="PF00582">
    <property type="entry name" value="Usp"/>
    <property type="match status" value="1"/>
</dbReference>